<dbReference type="InterPro" id="IPR002539">
    <property type="entry name" value="MaoC-like_dom"/>
</dbReference>
<dbReference type="AlphaFoldDB" id="A0A346A274"/>
<proteinExistence type="predicted"/>
<evidence type="ECO:0000259" key="1">
    <source>
        <dbReference type="Pfam" id="PF01575"/>
    </source>
</evidence>
<evidence type="ECO:0000313" key="2">
    <source>
        <dbReference type="EMBL" id="AXK83271.1"/>
    </source>
</evidence>
<evidence type="ECO:0000313" key="3">
    <source>
        <dbReference type="Proteomes" id="UP000254889"/>
    </source>
</evidence>
<dbReference type="InterPro" id="IPR052342">
    <property type="entry name" value="MCH/BMMD"/>
</dbReference>
<keyword evidence="3" id="KW-1185">Reference proteome</keyword>
<name>A0A346A274_9HYPH</name>
<feature type="domain" description="MaoC-like" evidence="1">
    <location>
        <begin position="17"/>
        <end position="121"/>
    </location>
</feature>
<dbReference type="OrthoDB" id="9797938at2"/>
<dbReference type="KEGG" id="ptaw:DW352_23780"/>
<dbReference type="Gene3D" id="3.10.129.10">
    <property type="entry name" value="Hotdog Thioesterase"/>
    <property type="match status" value="1"/>
</dbReference>
<reference evidence="2 3" key="1">
    <citation type="submission" date="2018-07" db="EMBL/GenBank/DDBJ databases">
        <authorList>
            <person name="Quirk P.G."/>
            <person name="Krulwich T.A."/>
        </authorList>
    </citation>
    <scope>NUCLEOTIDE SEQUENCE [LARGE SCALE GENOMIC DNA]</scope>
    <source>
        <strain evidence="2 3">CC-BB4</strain>
    </source>
</reference>
<organism evidence="2 3">
    <name type="scientific">Pseudolabrys taiwanensis</name>
    <dbReference type="NCBI Taxonomy" id="331696"/>
    <lineage>
        <taxon>Bacteria</taxon>
        <taxon>Pseudomonadati</taxon>
        <taxon>Pseudomonadota</taxon>
        <taxon>Alphaproteobacteria</taxon>
        <taxon>Hyphomicrobiales</taxon>
        <taxon>Xanthobacteraceae</taxon>
        <taxon>Pseudolabrys</taxon>
    </lineage>
</organism>
<dbReference type="InterPro" id="IPR029069">
    <property type="entry name" value="HotDog_dom_sf"/>
</dbReference>
<dbReference type="Pfam" id="PF01575">
    <property type="entry name" value="MaoC_dehydratas"/>
    <property type="match status" value="1"/>
</dbReference>
<protein>
    <submittedName>
        <fullName evidence="2">Dehydratase</fullName>
    </submittedName>
</protein>
<gene>
    <name evidence="2" type="ORF">DW352_23780</name>
</gene>
<dbReference type="EMBL" id="CP031417">
    <property type="protein sequence ID" value="AXK83271.1"/>
    <property type="molecule type" value="Genomic_DNA"/>
</dbReference>
<dbReference type="RefSeq" id="WP_115693650.1">
    <property type="nucleotide sequence ID" value="NZ_CP031417.1"/>
</dbReference>
<dbReference type="CDD" id="cd03454">
    <property type="entry name" value="YdeM"/>
    <property type="match status" value="1"/>
</dbReference>
<dbReference type="SUPFAM" id="SSF54637">
    <property type="entry name" value="Thioesterase/thiol ester dehydrase-isomerase"/>
    <property type="match status" value="1"/>
</dbReference>
<dbReference type="PANTHER" id="PTHR43664">
    <property type="entry name" value="MONOAMINE OXIDASE-RELATED"/>
    <property type="match status" value="1"/>
</dbReference>
<accession>A0A346A274</accession>
<dbReference type="PANTHER" id="PTHR43664:SF1">
    <property type="entry name" value="BETA-METHYLMALYL-COA DEHYDRATASE"/>
    <property type="match status" value="1"/>
</dbReference>
<dbReference type="Proteomes" id="UP000254889">
    <property type="component" value="Chromosome"/>
</dbReference>
<sequence>MKFFEDVLVGDVDELGRYTFTPDDIKSFAHRFDPQRFHIDEEEAARSHFGALCASGWHTASMWMRLAADQRRREAEAAIIRGEPVAQWGPAAGFRELKWLKPVYAGDTIAYRAEVIETRISQSRPESGLVVSFASGDNQKGERVISFVSTVFVQRRPDMP</sequence>